<dbReference type="Proteomes" id="UP001153404">
    <property type="component" value="Unassembled WGS sequence"/>
</dbReference>
<protein>
    <submittedName>
        <fullName evidence="1">Uncharacterized protein</fullName>
    </submittedName>
</protein>
<evidence type="ECO:0000313" key="1">
    <source>
        <dbReference type="EMBL" id="MDG0813521.1"/>
    </source>
</evidence>
<reference evidence="1" key="1">
    <citation type="submission" date="2022-10" db="EMBL/GenBank/DDBJ databases">
        <title>Comparative genomic analysis of Cohnella hashimotonis sp. nov., isolated from the International Space Station.</title>
        <authorList>
            <person name="Simpson A."/>
            <person name="Venkateswaran K."/>
        </authorList>
    </citation>
    <scope>NUCLEOTIDE SEQUENCE</scope>
    <source>
        <strain evidence="1">DSM 28161</strain>
    </source>
</reference>
<accession>A0A9X4QVM6</accession>
<dbReference type="AlphaFoldDB" id="A0A9X4QVM6"/>
<evidence type="ECO:0000313" key="2">
    <source>
        <dbReference type="Proteomes" id="UP001153404"/>
    </source>
</evidence>
<dbReference type="EMBL" id="JAPDIA010000008">
    <property type="protein sequence ID" value="MDG0813521.1"/>
    <property type="molecule type" value="Genomic_DNA"/>
</dbReference>
<gene>
    <name evidence="1" type="ORF">OMP40_32705</name>
</gene>
<name>A0A9X4QVM6_9BACL</name>
<proteinExistence type="predicted"/>
<organism evidence="1 2">
    <name type="scientific">Cohnella rhizosphaerae</name>
    <dbReference type="NCBI Taxonomy" id="1457232"/>
    <lineage>
        <taxon>Bacteria</taxon>
        <taxon>Bacillati</taxon>
        <taxon>Bacillota</taxon>
        <taxon>Bacilli</taxon>
        <taxon>Bacillales</taxon>
        <taxon>Paenibacillaceae</taxon>
        <taxon>Cohnella</taxon>
    </lineage>
</organism>
<keyword evidence="2" id="KW-1185">Reference proteome</keyword>
<comment type="caution">
    <text evidence="1">The sequence shown here is derived from an EMBL/GenBank/DDBJ whole genome shotgun (WGS) entry which is preliminary data.</text>
</comment>
<sequence>MMFGGFAAEHASVSEYDSPAAFAAELEAVQFTDYFWTTRRVRYRRPAGSRRQPLELETSWSPGAMTSRFAAIDGARVEQPVAAIDGVPAEALPFLNEPFESIPSFFPWADLTVAWGDVPSAIGDREQ</sequence>
<dbReference type="RefSeq" id="WP_277537513.1">
    <property type="nucleotide sequence ID" value="NZ_JAPDIA010000008.1"/>
</dbReference>